<dbReference type="AlphaFoldDB" id="A0A7W9FE89"/>
<evidence type="ECO:0000256" key="1">
    <source>
        <dbReference type="SAM" id="MobiDB-lite"/>
    </source>
</evidence>
<comment type="caution">
    <text evidence="4">The sequence shown here is derived from an EMBL/GenBank/DDBJ whole genome shotgun (WGS) entry which is preliminary data.</text>
</comment>
<keyword evidence="2" id="KW-0812">Transmembrane</keyword>
<evidence type="ECO:0000259" key="3">
    <source>
        <dbReference type="Pfam" id="PF20059"/>
    </source>
</evidence>
<keyword evidence="2" id="KW-1133">Transmembrane helix</keyword>
<keyword evidence="5" id="KW-1185">Reference proteome</keyword>
<dbReference type="Pfam" id="PF20059">
    <property type="entry name" value="DUF6458"/>
    <property type="match status" value="1"/>
</dbReference>
<feature type="domain" description="DUF6458" evidence="3">
    <location>
        <begin position="1"/>
        <end position="74"/>
    </location>
</feature>
<feature type="compositionally biased region" description="Low complexity" evidence="1">
    <location>
        <begin position="69"/>
        <end position="80"/>
    </location>
</feature>
<dbReference type="InterPro" id="IPR045597">
    <property type="entry name" value="DUF6458"/>
</dbReference>
<feature type="transmembrane region" description="Helical" evidence="2">
    <location>
        <begin position="31"/>
        <end position="52"/>
    </location>
</feature>
<feature type="compositionally biased region" description="Polar residues" evidence="1">
    <location>
        <begin position="57"/>
        <end position="66"/>
    </location>
</feature>
<feature type="region of interest" description="Disordered" evidence="1">
    <location>
        <begin position="57"/>
        <end position="87"/>
    </location>
</feature>
<proteinExistence type="predicted"/>
<protein>
    <submittedName>
        <fullName evidence="4">Nitrate reductase gamma subunit</fullName>
    </submittedName>
</protein>
<evidence type="ECO:0000313" key="4">
    <source>
        <dbReference type="EMBL" id="MBB5744104.1"/>
    </source>
</evidence>
<evidence type="ECO:0000313" key="5">
    <source>
        <dbReference type="Proteomes" id="UP000517712"/>
    </source>
</evidence>
<dbReference type="Proteomes" id="UP000517712">
    <property type="component" value="Unassembled WGS sequence"/>
</dbReference>
<evidence type="ECO:0000256" key="2">
    <source>
        <dbReference type="SAM" id="Phobius"/>
    </source>
</evidence>
<organism evidence="4 5">
    <name type="scientific">Microbacterium ginsengiterrae</name>
    <dbReference type="NCBI Taxonomy" id="546115"/>
    <lineage>
        <taxon>Bacteria</taxon>
        <taxon>Bacillati</taxon>
        <taxon>Actinomycetota</taxon>
        <taxon>Actinomycetes</taxon>
        <taxon>Micrococcales</taxon>
        <taxon>Microbacteriaceae</taxon>
        <taxon>Microbacterium</taxon>
    </lineage>
</organism>
<dbReference type="RefSeq" id="WP_144796108.1">
    <property type="nucleotide sequence ID" value="NZ_BAAAPG010000001.1"/>
</dbReference>
<gene>
    <name evidence="4" type="ORF">HD600_002601</name>
</gene>
<dbReference type="EMBL" id="JACHMU010000001">
    <property type="protein sequence ID" value="MBB5744104.1"/>
    <property type="molecule type" value="Genomic_DNA"/>
</dbReference>
<keyword evidence="2" id="KW-0472">Membrane</keyword>
<sequence>MSIGTGVVLFVIGAILAFAVNVQVEWANLDLIGYILMGAGAVVFIVGLVLLARRRQTNSVTQTSVDPASGSQTTRRSTSTPEDPAAL</sequence>
<accession>A0A7W9FE89</accession>
<reference evidence="4 5" key="1">
    <citation type="submission" date="2020-08" db="EMBL/GenBank/DDBJ databases">
        <title>Sequencing the genomes of 1000 actinobacteria strains.</title>
        <authorList>
            <person name="Klenk H.-P."/>
        </authorList>
    </citation>
    <scope>NUCLEOTIDE SEQUENCE [LARGE SCALE GENOMIC DNA]</scope>
    <source>
        <strain evidence="4 5">DSM 24823</strain>
    </source>
</reference>
<name>A0A7W9FE89_9MICO</name>